<feature type="non-terminal residue" evidence="1">
    <location>
        <position position="1"/>
    </location>
</feature>
<reference evidence="1" key="1">
    <citation type="submission" date="2021-06" db="EMBL/GenBank/DDBJ databases">
        <authorList>
            <person name="Kallberg Y."/>
            <person name="Tangrot J."/>
            <person name="Rosling A."/>
        </authorList>
    </citation>
    <scope>NUCLEOTIDE SEQUENCE</scope>
    <source>
        <strain evidence="1">28 12/20/2015</strain>
    </source>
</reference>
<organism evidence="1 2">
    <name type="scientific">Cetraspora pellucida</name>
    <dbReference type="NCBI Taxonomy" id="1433469"/>
    <lineage>
        <taxon>Eukaryota</taxon>
        <taxon>Fungi</taxon>
        <taxon>Fungi incertae sedis</taxon>
        <taxon>Mucoromycota</taxon>
        <taxon>Glomeromycotina</taxon>
        <taxon>Glomeromycetes</taxon>
        <taxon>Diversisporales</taxon>
        <taxon>Gigasporaceae</taxon>
        <taxon>Cetraspora</taxon>
    </lineage>
</organism>
<proteinExistence type="predicted"/>
<gene>
    <name evidence="1" type="ORF">SPELUC_LOCUS11268</name>
</gene>
<sequence length="68" mass="7630">TRIPTITIARILARTITEILAKVTEDTLAQMLELPKLSEIPKIPTAKLIPVDEKKDSQVYQVEDVESN</sequence>
<evidence type="ECO:0000313" key="2">
    <source>
        <dbReference type="Proteomes" id="UP000789366"/>
    </source>
</evidence>
<dbReference type="EMBL" id="CAJVPW010023337">
    <property type="protein sequence ID" value="CAG8700868.1"/>
    <property type="molecule type" value="Genomic_DNA"/>
</dbReference>
<name>A0ACA9PBK3_9GLOM</name>
<accession>A0ACA9PBK3</accession>
<protein>
    <submittedName>
        <fullName evidence="1">466_t:CDS:1</fullName>
    </submittedName>
</protein>
<comment type="caution">
    <text evidence="1">The sequence shown here is derived from an EMBL/GenBank/DDBJ whole genome shotgun (WGS) entry which is preliminary data.</text>
</comment>
<evidence type="ECO:0000313" key="1">
    <source>
        <dbReference type="EMBL" id="CAG8700868.1"/>
    </source>
</evidence>
<dbReference type="Proteomes" id="UP000789366">
    <property type="component" value="Unassembled WGS sequence"/>
</dbReference>
<keyword evidence="2" id="KW-1185">Reference proteome</keyword>
<feature type="non-terminal residue" evidence="1">
    <location>
        <position position="68"/>
    </location>
</feature>